<gene>
    <name evidence="1" type="ORF">J2S41_001051</name>
</gene>
<evidence type="ECO:0000313" key="2">
    <source>
        <dbReference type="Proteomes" id="UP001183643"/>
    </source>
</evidence>
<dbReference type="RefSeq" id="WP_310363744.1">
    <property type="nucleotide sequence ID" value="NZ_JAVDYB010000001.1"/>
</dbReference>
<organism evidence="1 2">
    <name type="scientific">Catenuloplanes atrovinosus</name>
    <dbReference type="NCBI Taxonomy" id="137266"/>
    <lineage>
        <taxon>Bacteria</taxon>
        <taxon>Bacillati</taxon>
        <taxon>Actinomycetota</taxon>
        <taxon>Actinomycetes</taxon>
        <taxon>Micromonosporales</taxon>
        <taxon>Micromonosporaceae</taxon>
        <taxon>Catenuloplanes</taxon>
    </lineage>
</organism>
<dbReference type="Gene3D" id="1.10.287.1060">
    <property type="entry name" value="ESAT-6-like"/>
    <property type="match status" value="1"/>
</dbReference>
<dbReference type="EMBL" id="JAVDYB010000001">
    <property type="protein sequence ID" value="MDR7274273.1"/>
    <property type="molecule type" value="Genomic_DNA"/>
</dbReference>
<reference evidence="1" key="1">
    <citation type="submission" date="2023-07" db="EMBL/GenBank/DDBJ databases">
        <title>Sequencing the genomes of 1000 actinobacteria strains.</title>
        <authorList>
            <person name="Klenk H.-P."/>
        </authorList>
    </citation>
    <scope>NUCLEOTIDE SEQUENCE</scope>
    <source>
        <strain evidence="1">DSM 44707</strain>
    </source>
</reference>
<evidence type="ECO:0000313" key="1">
    <source>
        <dbReference type="EMBL" id="MDR7274273.1"/>
    </source>
</evidence>
<dbReference type="Proteomes" id="UP001183643">
    <property type="component" value="Unassembled WGS sequence"/>
</dbReference>
<comment type="caution">
    <text evidence="1">The sequence shown here is derived from an EMBL/GenBank/DDBJ whole genome shotgun (WGS) entry which is preliminary data.</text>
</comment>
<proteinExistence type="predicted"/>
<accession>A0AAE4C7U8</accession>
<protein>
    <submittedName>
        <fullName evidence="1">Uncharacterized protein YukE</fullName>
    </submittedName>
</protein>
<keyword evidence="2" id="KW-1185">Reference proteome</keyword>
<dbReference type="AlphaFoldDB" id="A0AAE4C7U8"/>
<name>A0AAE4C7U8_9ACTN</name>
<sequence length="105" mass="11638">MSEITRVEIPVVNGSSRELDGIADQLETALISLKRRLEAVDGCWGDDEAGKKFAQSYIPKAEATLESSQLSHEALSTVAENLRFITTEFAKLDEYGADKLEFKDE</sequence>